<keyword evidence="2" id="KW-0378">Hydrolase</keyword>
<dbReference type="EMBL" id="NHNT01000001">
    <property type="protein sequence ID" value="OUZ40324.1"/>
    <property type="molecule type" value="Genomic_DNA"/>
</dbReference>
<dbReference type="GO" id="GO:0016787">
    <property type="term" value="F:hydrolase activity"/>
    <property type="evidence" value="ECO:0007669"/>
    <property type="project" value="UniProtKB-KW"/>
</dbReference>
<feature type="domain" description="Metallo-beta-lactamase" evidence="1">
    <location>
        <begin position="18"/>
        <end position="204"/>
    </location>
</feature>
<dbReference type="Proteomes" id="UP000196594">
    <property type="component" value="Unassembled WGS sequence"/>
</dbReference>
<dbReference type="InterPro" id="IPR001279">
    <property type="entry name" value="Metallo-B-lactamas"/>
</dbReference>
<accession>A0ABX3ZKU0</accession>
<dbReference type="Gene3D" id="3.60.15.10">
    <property type="entry name" value="Ribonuclease Z/Hydroxyacylglutathione hydrolase-like"/>
    <property type="match status" value="1"/>
</dbReference>
<dbReference type="PANTHER" id="PTHR42951:SF4">
    <property type="entry name" value="ACYL-COENZYME A THIOESTERASE MBLAC2"/>
    <property type="match status" value="1"/>
</dbReference>
<protein>
    <submittedName>
        <fullName evidence="2">Hydrolase glyoxylase</fullName>
    </submittedName>
</protein>
<dbReference type="Pfam" id="PF00753">
    <property type="entry name" value="Lactamase_B"/>
    <property type="match status" value="1"/>
</dbReference>
<gene>
    <name evidence="2" type="ORF">CBM15_00265</name>
</gene>
<sequence length="266" mass="30636">MRQFENEQLTVFQSVLYQTTSAVIKTKQALIVTDPNWLPNEIAEIKTYIESIIEDRKLYLIYTHSDYDHIIAAGAFPHATTIASEAFVKRANKEEVLEQIRQFDAQYYIDRDYSIIYPHIDIVIKEDGQTVELPDITCSFYLSPGHTADGLFTVLEPFGILLAGDYLSDVEFPFIEEYETYLATIQKAQKIISDKKVEVVVPGHGTTTNNRSEIQKRIDASLLYLNNLPSGNVDETELQKQYPFYKGLKEMHELNKKIFNKNSHRI</sequence>
<evidence type="ECO:0000313" key="2">
    <source>
        <dbReference type="EMBL" id="OUZ40324.1"/>
    </source>
</evidence>
<organism evidence="2 3">
    <name type="scientific">Solibacillus kalamii</name>
    <dbReference type="NCBI Taxonomy" id="1748298"/>
    <lineage>
        <taxon>Bacteria</taxon>
        <taxon>Bacillati</taxon>
        <taxon>Bacillota</taxon>
        <taxon>Bacilli</taxon>
        <taxon>Bacillales</taxon>
        <taxon>Caryophanaceae</taxon>
        <taxon>Solibacillus</taxon>
    </lineage>
</organism>
<evidence type="ECO:0000259" key="1">
    <source>
        <dbReference type="SMART" id="SM00849"/>
    </source>
</evidence>
<keyword evidence="3" id="KW-1185">Reference proteome</keyword>
<dbReference type="SMART" id="SM00849">
    <property type="entry name" value="Lactamase_B"/>
    <property type="match status" value="1"/>
</dbReference>
<dbReference type="InterPro" id="IPR036866">
    <property type="entry name" value="RibonucZ/Hydroxyglut_hydro"/>
</dbReference>
<dbReference type="InterPro" id="IPR050855">
    <property type="entry name" value="NDM-1-like"/>
</dbReference>
<name>A0ABX3ZKU0_9BACL</name>
<proteinExistence type="predicted"/>
<dbReference type="RefSeq" id="WP_087615314.1">
    <property type="nucleotide sequence ID" value="NZ_JAFBEY010000002.1"/>
</dbReference>
<reference evidence="2 3" key="1">
    <citation type="journal article" date="2017" name="Int. J. Syst. Evol. Microbiol.">
        <title>Solibacillus kalamii sp. nov., isolated from a high-efficiency particulate arrestance filter system used in the International Space Station.</title>
        <authorList>
            <person name="Checinska Sielaff A."/>
            <person name="Kumar R.M."/>
            <person name="Pal D."/>
            <person name="Mayilraj S."/>
            <person name="Venkateswaran K."/>
        </authorList>
    </citation>
    <scope>NUCLEOTIDE SEQUENCE [LARGE SCALE GENOMIC DNA]</scope>
    <source>
        <strain evidence="2 3">ISSFR-015</strain>
    </source>
</reference>
<comment type="caution">
    <text evidence="2">The sequence shown here is derived from an EMBL/GenBank/DDBJ whole genome shotgun (WGS) entry which is preliminary data.</text>
</comment>
<dbReference type="SUPFAM" id="SSF56281">
    <property type="entry name" value="Metallo-hydrolase/oxidoreductase"/>
    <property type="match status" value="1"/>
</dbReference>
<evidence type="ECO:0000313" key="3">
    <source>
        <dbReference type="Proteomes" id="UP000196594"/>
    </source>
</evidence>
<dbReference type="PANTHER" id="PTHR42951">
    <property type="entry name" value="METALLO-BETA-LACTAMASE DOMAIN-CONTAINING"/>
    <property type="match status" value="1"/>
</dbReference>